<keyword evidence="2" id="KW-1185">Reference proteome</keyword>
<organism evidence="1 2">
    <name type="scientific">Araneus ventricosus</name>
    <name type="common">Orbweaver spider</name>
    <name type="synonym">Epeira ventricosa</name>
    <dbReference type="NCBI Taxonomy" id="182803"/>
    <lineage>
        <taxon>Eukaryota</taxon>
        <taxon>Metazoa</taxon>
        <taxon>Ecdysozoa</taxon>
        <taxon>Arthropoda</taxon>
        <taxon>Chelicerata</taxon>
        <taxon>Arachnida</taxon>
        <taxon>Araneae</taxon>
        <taxon>Araneomorphae</taxon>
        <taxon>Entelegynae</taxon>
        <taxon>Araneoidea</taxon>
        <taxon>Araneidae</taxon>
        <taxon>Araneus</taxon>
    </lineage>
</organism>
<accession>A0A4Y2B201</accession>
<protein>
    <submittedName>
        <fullName evidence="1">Uncharacterized protein</fullName>
    </submittedName>
</protein>
<comment type="caution">
    <text evidence="1">The sequence shown here is derived from an EMBL/GenBank/DDBJ whole genome shotgun (WGS) entry which is preliminary data.</text>
</comment>
<evidence type="ECO:0000313" key="2">
    <source>
        <dbReference type="Proteomes" id="UP000499080"/>
    </source>
</evidence>
<proteinExistence type="predicted"/>
<dbReference type="EMBL" id="BGPR01000042">
    <property type="protein sequence ID" value="GBL85306.1"/>
    <property type="molecule type" value="Genomic_DNA"/>
</dbReference>
<dbReference type="Proteomes" id="UP000499080">
    <property type="component" value="Unassembled WGS sequence"/>
</dbReference>
<dbReference type="AlphaFoldDB" id="A0A4Y2B201"/>
<name>A0A4Y2B201_ARAVE</name>
<reference evidence="1 2" key="1">
    <citation type="journal article" date="2019" name="Sci. Rep.">
        <title>Orb-weaving spider Araneus ventricosus genome elucidates the spidroin gene catalogue.</title>
        <authorList>
            <person name="Kono N."/>
            <person name="Nakamura H."/>
            <person name="Ohtoshi R."/>
            <person name="Moran D.A.P."/>
            <person name="Shinohara A."/>
            <person name="Yoshida Y."/>
            <person name="Fujiwara M."/>
            <person name="Mori M."/>
            <person name="Tomita M."/>
            <person name="Arakawa K."/>
        </authorList>
    </citation>
    <scope>NUCLEOTIDE SEQUENCE [LARGE SCALE GENOMIC DNA]</scope>
</reference>
<sequence length="127" mass="14323">MCCSLRNGSGSSKGLKSDQKEQICSVLGLPVWTPRSRVNDGCFRLEGGEDSQCLLAVSVFRTGDRGDRLVPRYPRGPQNLFDRHRSAELITYLRHWILGGTYNNFAPVAPYCQNPPLFLGKYRDELM</sequence>
<evidence type="ECO:0000313" key="1">
    <source>
        <dbReference type="EMBL" id="GBL85306.1"/>
    </source>
</evidence>
<gene>
    <name evidence="1" type="ORF">AVEN_222768_1</name>
</gene>